<sequence length="391" mass="43571">MKWAATSNGRYAAKVEKGENAWRREWSGFMSGVSMKDLRKGGGVALPKTSDLGAVGLGSESGCTFSYLFASAADRKAERLAKKREEEEKRRSRSLKAQHTDDPLAHLSKHERSVLEARKRGLNVEGMTRKEIRQFLNLTTSKEQRAAEEQQQEEEFKPHKLMDEKLQWYQQGPHPIDVVAEKLVQRKAAKKGRQLGLRYNYLLPHPSWMAKREQRRRESVMVGLGKRFTFDDDGNMLDLFGNRLDTTAMVVPGQTVGGEGAVQETSDGCTAREASASTSRCQGTAQSTVVHPLSMNAADILVDHRQACHSLVRAVVRNRNLALAIKNANLTTNYIDSALVKGPSIGLEDAEPKESEDRIGGGKATKRERLEVPPRRIHEAPKRSKAASFEP</sequence>
<feature type="compositionally biased region" description="Basic and acidic residues" evidence="1">
    <location>
        <begin position="350"/>
        <end position="382"/>
    </location>
</feature>
<dbReference type="EMBL" id="HE575324">
    <property type="protein sequence ID" value="CCC94991.1"/>
    <property type="molecule type" value="Genomic_DNA"/>
</dbReference>
<feature type="compositionally biased region" description="Basic and acidic residues" evidence="1">
    <location>
        <begin position="80"/>
        <end position="90"/>
    </location>
</feature>
<evidence type="ECO:0000256" key="1">
    <source>
        <dbReference type="SAM" id="MobiDB-lite"/>
    </source>
</evidence>
<feature type="region of interest" description="Disordered" evidence="1">
    <location>
        <begin position="345"/>
        <end position="391"/>
    </location>
</feature>
<organism evidence="2">
    <name type="scientific">Trypanosoma congolense (strain IL3000)</name>
    <dbReference type="NCBI Taxonomy" id="1068625"/>
    <lineage>
        <taxon>Eukaryota</taxon>
        <taxon>Discoba</taxon>
        <taxon>Euglenozoa</taxon>
        <taxon>Kinetoplastea</taxon>
        <taxon>Metakinetoplastina</taxon>
        <taxon>Trypanosomatida</taxon>
        <taxon>Trypanosomatidae</taxon>
        <taxon>Trypanosoma</taxon>
        <taxon>Nannomonas</taxon>
    </lineage>
</organism>
<protein>
    <submittedName>
        <fullName evidence="2">Uncharacterized protein</fullName>
    </submittedName>
</protein>
<feature type="region of interest" description="Disordered" evidence="1">
    <location>
        <begin position="80"/>
        <end position="108"/>
    </location>
</feature>
<reference evidence="2" key="1">
    <citation type="journal article" date="2012" name="Proc. Natl. Acad. Sci. U.S.A.">
        <title>Antigenic diversity is generated by distinct evolutionary mechanisms in African trypanosome species.</title>
        <authorList>
            <person name="Jackson A.P."/>
            <person name="Berry A."/>
            <person name="Aslett M."/>
            <person name="Allison H.C."/>
            <person name="Burton P."/>
            <person name="Vavrova-Anderson J."/>
            <person name="Brown R."/>
            <person name="Browne H."/>
            <person name="Corton N."/>
            <person name="Hauser H."/>
            <person name="Gamble J."/>
            <person name="Gilderthorp R."/>
            <person name="Marcello L."/>
            <person name="McQuillan J."/>
            <person name="Otto T.D."/>
            <person name="Quail M.A."/>
            <person name="Sanders M.J."/>
            <person name="van Tonder A."/>
            <person name="Ginger M.L."/>
            <person name="Field M.C."/>
            <person name="Barry J.D."/>
            <person name="Hertz-Fowler C."/>
            <person name="Berriman M."/>
        </authorList>
    </citation>
    <scope>NUCLEOTIDE SEQUENCE</scope>
    <source>
        <strain evidence="2">IL3000</strain>
    </source>
</reference>
<proteinExistence type="predicted"/>
<evidence type="ECO:0000313" key="2">
    <source>
        <dbReference type="EMBL" id="CCC94991.1"/>
    </source>
</evidence>
<gene>
    <name evidence="2" type="ORF">TCIL3000_11_3930</name>
</gene>
<feature type="compositionally biased region" description="Basic and acidic residues" evidence="1">
    <location>
        <begin position="98"/>
        <end position="108"/>
    </location>
</feature>
<dbReference type="VEuPathDB" id="TriTrypDB:TcIL3000.11.3930"/>
<dbReference type="AlphaFoldDB" id="G0V021"/>
<name>G0V021_TRYCI</name>
<accession>G0V021</accession>